<dbReference type="Proteomes" id="UP001142055">
    <property type="component" value="Chromosome 2"/>
</dbReference>
<dbReference type="InterPro" id="IPR000403">
    <property type="entry name" value="PI3/4_kinase_cat_dom"/>
</dbReference>
<dbReference type="GO" id="GO:0035005">
    <property type="term" value="F:1-phosphatidylinositol-4-phosphate 3-kinase activity"/>
    <property type="evidence" value="ECO:0007669"/>
    <property type="project" value="UniProtKB-EC"/>
</dbReference>
<evidence type="ECO:0000259" key="14">
    <source>
        <dbReference type="PROSITE" id="PS51546"/>
    </source>
</evidence>
<dbReference type="InterPro" id="IPR029071">
    <property type="entry name" value="Ubiquitin-like_domsf"/>
</dbReference>
<evidence type="ECO:0000256" key="3">
    <source>
        <dbReference type="ARBA" id="ARBA00022777"/>
    </source>
</evidence>
<dbReference type="FunFam" id="1.10.1070.11:FF:000001">
    <property type="entry name" value="Phosphatidylinositol 4,5-bisphosphate 3-kinase catalytic subunit"/>
    <property type="match status" value="1"/>
</dbReference>
<feature type="domain" description="PI3K-RBD" evidence="14">
    <location>
        <begin position="517"/>
        <end position="610"/>
    </location>
</feature>
<dbReference type="Pfam" id="PF00787">
    <property type="entry name" value="PX"/>
    <property type="match status" value="1"/>
</dbReference>
<organism evidence="16 17">
    <name type="scientific">Blomia tropicalis</name>
    <name type="common">Mite</name>
    <dbReference type="NCBI Taxonomy" id="40697"/>
    <lineage>
        <taxon>Eukaryota</taxon>
        <taxon>Metazoa</taxon>
        <taxon>Ecdysozoa</taxon>
        <taxon>Arthropoda</taxon>
        <taxon>Chelicerata</taxon>
        <taxon>Arachnida</taxon>
        <taxon>Acari</taxon>
        <taxon>Acariformes</taxon>
        <taxon>Sarcoptiformes</taxon>
        <taxon>Astigmata</taxon>
        <taxon>Glycyphagoidea</taxon>
        <taxon>Echimyopodidae</taxon>
        <taxon>Blomia</taxon>
    </lineage>
</organism>
<keyword evidence="17" id="KW-1185">Reference proteome</keyword>
<feature type="compositionally biased region" description="Polar residues" evidence="9">
    <location>
        <begin position="131"/>
        <end position="153"/>
    </location>
</feature>
<evidence type="ECO:0000259" key="13">
    <source>
        <dbReference type="PROSITE" id="PS51545"/>
    </source>
</evidence>
<accession>A0A9Q0M6Z7</accession>
<sequence length="1943" mass="222691">MDQAPKLPPRPEKKLVNSFYQTNFTSGLNFNHGNNRRCNILDLVPPPAENESSCGNSSNILSKSSPFPTHVIPVSSNVPVPVSPSRIPSSVFDNFQENILYSLSDQSSSERTAIIPSISLPPRPNRIPGLSRSNGQLIDWNSRNNNNQLNIDGTNDDENSRKDKAIQQIKSLINQSNSSTTASPLMSPIGINMTFGNQGMFPPQSSIANLPRNINFMQNPLYSNQLASNGLGTPTNPNIIFSSMLNNNPQSYVNIINACSVVGSGATSPIGFSYFSNSTNHQAQQSSDINEMIISKINNNSQQQQQQHNQQIGDHNNQTEKSVLMPVSVFDAKQYRNSQSVIDLFDPLFENGVNTSPKKIQISSNSNEKGSDDDVHNNNSTKDEIVINEVAQPNNFYQNSNGQSINLLQVEKRDRNFSNDLQEYYEHLRALYLSVCSKSSKLSNCGLVWSPRIETISSVNIENNDTYMCSPAMMRQQSMKLSNSSSSNNSNIEADMSLQTAIFDIRFNSLVHAKLTGLQELANIEFLKSDSVWHSMKLSSTLDNTVEMIITHVSCNVERKNDAPNIDLNDFLLKIHGRNEYLVPKTVLSSYVCVQQFKKMNQDIALELVDKTLPEFWRPFLRTDLDNNHIGLDFKPEQLLPSKLISYYAEDKAGQLNRILENLNIAFVKCLSMTDVQLIIREKSLFKEIEDNIQYLFSCLSYIKTSKLRKAIVHFNNYYNHHINEEGNGPNGGLSLSHFLDQFQIAFCNMLLAFSEVIHLYSITFPVNFELSKNDQPKISTKYEDITEHIERFKMKIDVVAQVPTNWKLLYNSYSLRIIVSHGFKVLDHKYTDRRAIDSDNRLEFDREMAFENTIISELPKEARIDFHLVGIKNSINASKFDVDVLASTFFYLFERENSDEINFFRHGDHLIPMTIMDSSSTFSINSYETLDSYPLSISDSNFIISYDLDPMAPMLVFSIVTNNPHLQYFYPKVTKHQTNRSRPTTLEINRNSFERSSLRLDTPVPLNRSTSNVSNTSSGNTADSLYGFYGRSTDRLDRRNRQQIISIVQRNPLDPINRDEKILIWENRDNLSDFPGAILKILKAPPRWSHSDVKKVCHLLDSFDYFRISENPTNSSPRSRFTSLGSYDASLKLPFCTAIEALQLLSSDYPDLNVRLKAVRWLKTVSTDELCDFLPQLVQSLRYESHYDCPLIWLLFECSLTSSRFCHYFYWQLKSCRKGDNFYSRCKFYRTTLLILCGENVKKMFKRQKLLCSKLEQICVEIKQSKDNMRQSVLKNRLESLHEFLESCPISIPLSPSIQVCGVEISQCSYFNSNSLPLKIVFQAAPPYVISSDLAQSVIPVRTSLISSIYEQKKQLNKVIFKSGDDLRQDMLVMQIISIINRIWIRSNLDLRLITFGVMNNSDRTGMIELVSRARTLRQIQVEHGVTGNFKHHTIANWLRRHNPGEFEYMMAVENFLHSCAGYVVITYLLGICDRHNDNIMVTTFGHLFHIDFGKFLGDAQTMGGIRRDRAPFVFTADMAYVINEGDKPSKNYQFFVDLCCRCFSQVRQNGNFLLSLLSMMIPSGIFGLTPETIKYFHNALMPELTDSQAQAQFYRLMEKALNSYATQLNFFMHTLAQIRFNSSSSQADVQNYAPNTISSMNVPSSTDSTDQTDSHCDPETDLQSLESDTSPCKFSFTSIRFSKESEGYITHLEIVDIWKKYVSNNEKEYYYKIKVDRQNVPECIVYRSFKEFIELYVKLTRTFTLIRFSRLSRSKPTTQDMADQRKVEIQQFLDTLLVNYSQEVSHNDIVYTFFHYIHRDQQFFDEEKGIGPSRRPDSKPAKLKMVINYRDNALHVLVRYARNLETSRNSAPDTYVKLYLKPDPNKNTKRKTRVVPKNANPTYMDSITYEGYKIEELRNKVLEVSVWASDISGNSRIGGHMLSLKELDLSKKIDERWYPIN</sequence>
<dbReference type="PANTHER" id="PTHR10048:SF14">
    <property type="entry name" value="LD28067P"/>
    <property type="match status" value="1"/>
</dbReference>
<evidence type="ECO:0000313" key="17">
    <source>
        <dbReference type="Proteomes" id="UP001142055"/>
    </source>
</evidence>
<dbReference type="InterPro" id="IPR000341">
    <property type="entry name" value="PI3K_Ras-bd_dom"/>
</dbReference>
<dbReference type="GO" id="GO:0016303">
    <property type="term" value="F:1-phosphatidylinositol-3-kinase activity"/>
    <property type="evidence" value="ECO:0007669"/>
    <property type="project" value="UniProtKB-EC"/>
</dbReference>
<dbReference type="InterPro" id="IPR011009">
    <property type="entry name" value="Kinase-like_dom_sf"/>
</dbReference>
<dbReference type="SUPFAM" id="SSF49562">
    <property type="entry name" value="C2 domain (Calcium/lipid-binding domain, CaLB)"/>
    <property type="match status" value="1"/>
</dbReference>
<keyword evidence="1" id="KW-0808">Transferase</keyword>
<evidence type="ECO:0000259" key="11">
    <source>
        <dbReference type="PROSITE" id="PS50195"/>
    </source>
</evidence>
<dbReference type="SMART" id="SM00145">
    <property type="entry name" value="PI3Ka"/>
    <property type="match status" value="1"/>
</dbReference>
<dbReference type="GO" id="GO:0005524">
    <property type="term" value="F:ATP binding"/>
    <property type="evidence" value="ECO:0007669"/>
    <property type="project" value="UniProtKB-KW"/>
</dbReference>
<dbReference type="Gene3D" id="3.30.1010.10">
    <property type="entry name" value="Phosphatidylinositol 3-kinase Catalytic Subunit, Chain A, domain 4"/>
    <property type="match status" value="1"/>
</dbReference>
<dbReference type="Gene3D" id="2.60.40.150">
    <property type="entry name" value="C2 domain"/>
    <property type="match status" value="2"/>
</dbReference>
<evidence type="ECO:0000259" key="10">
    <source>
        <dbReference type="PROSITE" id="PS50004"/>
    </source>
</evidence>
<dbReference type="InterPro" id="IPR015433">
    <property type="entry name" value="PI3/4_kinase"/>
</dbReference>
<dbReference type="InterPro" id="IPR002420">
    <property type="entry name" value="PI3K-type_C2_dom"/>
</dbReference>
<keyword evidence="2" id="KW-0547">Nucleotide-binding</keyword>
<feature type="domain" description="C2 PI3K-type" evidence="15">
    <location>
        <begin position="789"/>
        <end position="948"/>
    </location>
</feature>
<keyword evidence="5" id="KW-0443">Lipid metabolism</keyword>
<feature type="compositionally biased region" description="Basic and acidic residues" evidence="9">
    <location>
        <begin position="369"/>
        <end position="379"/>
    </location>
</feature>
<feature type="domain" description="C2" evidence="10">
    <location>
        <begin position="1817"/>
        <end position="1940"/>
    </location>
</feature>
<dbReference type="PROSITE" id="PS51545">
    <property type="entry name" value="PIK_HELICAL"/>
    <property type="match status" value="1"/>
</dbReference>
<evidence type="ECO:0000313" key="16">
    <source>
        <dbReference type="EMBL" id="KAJ6220350.1"/>
    </source>
</evidence>
<comment type="similarity">
    <text evidence="8">Belongs to the PI3/PI4-kinase family.</text>
</comment>
<dbReference type="Pfam" id="PF00794">
    <property type="entry name" value="PI3K_rbd"/>
    <property type="match status" value="1"/>
</dbReference>
<feature type="compositionally biased region" description="Polar residues" evidence="9">
    <location>
        <begin position="356"/>
        <end position="368"/>
    </location>
</feature>
<dbReference type="SUPFAM" id="SSF56112">
    <property type="entry name" value="Protein kinase-like (PK-like)"/>
    <property type="match status" value="1"/>
</dbReference>
<dbReference type="SUPFAM" id="SSF54236">
    <property type="entry name" value="Ubiquitin-like"/>
    <property type="match status" value="1"/>
</dbReference>
<dbReference type="InterPro" id="IPR036871">
    <property type="entry name" value="PX_dom_sf"/>
</dbReference>
<dbReference type="SUPFAM" id="SSF48371">
    <property type="entry name" value="ARM repeat"/>
    <property type="match status" value="1"/>
</dbReference>
<dbReference type="PROSITE" id="PS50290">
    <property type="entry name" value="PI3_4_KINASE_3"/>
    <property type="match status" value="1"/>
</dbReference>
<gene>
    <name evidence="16" type="ORF">RDWZM_006162</name>
</gene>
<dbReference type="Gene3D" id="3.10.20.90">
    <property type="entry name" value="Phosphatidylinositol 3-kinase Catalytic Subunit, Chain A, domain 1"/>
    <property type="match status" value="1"/>
</dbReference>
<dbReference type="PROSITE" id="PS51547">
    <property type="entry name" value="C2_PI3K"/>
    <property type="match status" value="1"/>
</dbReference>
<comment type="catalytic activity">
    <reaction evidence="6">
        <text>a 1,2-diacyl-sn-glycero-3-phospho-(1D-myo-inositol) + ATP = a 1,2-diacyl-sn-glycero-3-phospho-(1D-myo-inositol-3-phosphate) + ADP + H(+)</text>
        <dbReference type="Rhea" id="RHEA:12709"/>
        <dbReference type="ChEBI" id="CHEBI:15378"/>
        <dbReference type="ChEBI" id="CHEBI:30616"/>
        <dbReference type="ChEBI" id="CHEBI:57880"/>
        <dbReference type="ChEBI" id="CHEBI:58088"/>
        <dbReference type="ChEBI" id="CHEBI:456216"/>
        <dbReference type="EC" id="2.7.1.137"/>
    </reaction>
    <physiologicalReaction direction="left-to-right" evidence="6">
        <dbReference type="Rhea" id="RHEA:12710"/>
    </physiologicalReaction>
</comment>
<dbReference type="Pfam" id="PF00613">
    <property type="entry name" value="PI3Ka"/>
    <property type="match status" value="1"/>
</dbReference>
<evidence type="ECO:0000259" key="12">
    <source>
        <dbReference type="PROSITE" id="PS50290"/>
    </source>
</evidence>
<dbReference type="InterPro" id="IPR035892">
    <property type="entry name" value="C2_domain_sf"/>
</dbReference>
<evidence type="ECO:0008006" key="18">
    <source>
        <dbReference type="Google" id="ProtNLM"/>
    </source>
</evidence>
<keyword evidence="4" id="KW-0067">ATP-binding</keyword>
<dbReference type="GO" id="GO:0043491">
    <property type="term" value="P:phosphatidylinositol 3-kinase/protein kinase B signal transduction"/>
    <property type="evidence" value="ECO:0007669"/>
    <property type="project" value="TreeGrafter"/>
</dbReference>
<dbReference type="GO" id="GO:0035091">
    <property type="term" value="F:phosphatidylinositol binding"/>
    <property type="evidence" value="ECO:0007669"/>
    <property type="project" value="InterPro"/>
</dbReference>
<dbReference type="Gene3D" id="1.25.40.70">
    <property type="entry name" value="Phosphatidylinositol 3-kinase, accessory domain (PIK)"/>
    <property type="match status" value="1"/>
</dbReference>
<feature type="domain" description="PIK helical" evidence="13">
    <location>
        <begin position="1031"/>
        <end position="1237"/>
    </location>
</feature>
<dbReference type="PROSITE" id="PS00915">
    <property type="entry name" value="PI3_4_KINASE_1"/>
    <property type="match status" value="1"/>
</dbReference>
<feature type="domain" description="PX" evidence="11">
    <location>
        <begin position="1691"/>
        <end position="1803"/>
    </location>
</feature>
<dbReference type="SMART" id="SM00146">
    <property type="entry name" value="PI3Kc"/>
    <property type="match status" value="1"/>
</dbReference>
<dbReference type="SMART" id="SM00312">
    <property type="entry name" value="PX"/>
    <property type="match status" value="1"/>
</dbReference>
<evidence type="ECO:0000256" key="6">
    <source>
        <dbReference type="ARBA" id="ARBA00023985"/>
    </source>
</evidence>
<dbReference type="PROSITE" id="PS50195">
    <property type="entry name" value="PX"/>
    <property type="match status" value="1"/>
</dbReference>
<dbReference type="PROSITE" id="PS51546">
    <property type="entry name" value="PI3K_RBD"/>
    <property type="match status" value="1"/>
</dbReference>
<evidence type="ECO:0000256" key="1">
    <source>
        <dbReference type="ARBA" id="ARBA00022679"/>
    </source>
</evidence>
<dbReference type="GO" id="GO:0005942">
    <property type="term" value="C:phosphatidylinositol 3-kinase complex"/>
    <property type="evidence" value="ECO:0007669"/>
    <property type="project" value="TreeGrafter"/>
</dbReference>
<dbReference type="Gene3D" id="1.10.1070.11">
    <property type="entry name" value="Phosphatidylinositol 3-/4-kinase, catalytic domain"/>
    <property type="match status" value="1"/>
</dbReference>
<dbReference type="GO" id="GO:0016477">
    <property type="term" value="P:cell migration"/>
    <property type="evidence" value="ECO:0007669"/>
    <property type="project" value="TreeGrafter"/>
</dbReference>
<evidence type="ECO:0000256" key="7">
    <source>
        <dbReference type="ARBA" id="ARBA00029297"/>
    </source>
</evidence>
<evidence type="ECO:0000256" key="2">
    <source>
        <dbReference type="ARBA" id="ARBA00022741"/>
    </source>
</evidence>
<dbReference type="SUPFAM" id="SSF64268">
    <property type="entry name" value="PX domain"/>
    <property type="match status" value="1"/>
</dbReference>
<dbReference type="InterPro" id="IPR001683">
    <property type="entry name" value="PX_dom"/>
</dbReference>
<dbReference type="InterPro" id="IPR016024">
    <property type="entry name" value="ARM-type_fold"/>
</dbReference>
<feature type="region of interest" description="Disordered" evidence="9">
    <location>
        <begin position="356"/>
        <end position="379"/>
    </location>
</feature>
<comment type="caution">
    <text evidence="16">The sequence shown here is derived from an EMBL/GenBank/DDBJ whole genome shotgun (WGS) entry which is preliminary data.</text>
</comment>
<feature type="region of interest" description="Disordered" evidence="9">
    <location>
        <begin position="116"/>
        <end position="161"/>
    </location>
</feature>
<dbReference type="Pfam" id="PF00454">
    <property type="entry name" value="PI3_PI4_kinase"/>
    <property type="match status" value="1"/>
</dbReference>
<evidence type="ECO:0000256" key="4">
    <source>
        <dbReference type="ARBA" id="ARBA00022840"/>
    </source>
</evidence>
<dbReference type="Pfam" id="PF00168">
    <property type="entry name" value="C2"/>
    <property type="match status" value="1"/>
</dbReference>
<dbReference type="CDD" id="cd00864">
    <property type="entry name" value="PI3Ka"/>
    <property type="match status" value="1"/>
</dbReference>
<dbReference type="InterPro" id="IPR018936">
    <property type="entry name" value="PI3/4_kinase_CS"/>
</dbReference>
<reference evidence="16" key="1">
    <citation type="submission" date="2022-12" db="EMBL/GenBank/DDBJ databases">
        <title>Genome assemblies of Blomia tropicalis.</title>
        <authorList>
            <person name="Cui Y."/>
        </authorList>
    </citation>
    <scope>NUCLEOTIDE SEQUENCE</scope>
    <source>
        <tissue evidence="16">Adult mites</tissue>
    </source>
</reference>
<proteinExistence type="inferred from homology"/>
<evidence type="ECO:0000256" key="8">
    <source>
        <dbReference type="PROSITE-ProRule" id="PRU00880"/>
    </source>
</evidence>
<evidence type="ECO:0000256" key="9">
    <source>
        <dbReference type="SAM" id="MobiDB-lite"/>
    </source>
</evidence>
<protein>
    <recommendedName>
        <fullName evidence="18">Phosphatidylinositol-4-phosphate 3-kinase</fullName>
    </recommendedName>
</protein>
<dbReference type="EMBL" id="JAPWDV010000002">
    <property type="protein sequence ID" value="KAJ6220350.1"/>
    <property type="molecule type" value="Genomic_DNA"/>
</dbReference>
<dbReference type="PROSITE" id="PS00916">
    <property type="entry name" value="PI3_4_KINASE_2"/>
    <property type="match status" value="1"/>
</dbReference>
<dbReference type="InterPro" id="IPR001263">
    <property type="entry name" value="PI3K_accessory_dom"/>
</dbReference>
<dbReference type="InterPro" id="IPR036940">
    <property type="entry name" value="PI3/4_kinase_cat_sf"/>
</dbReference>
<dbReference type="GO" id="GO:0005886">
    <property type="term" value="C:plasma membrane"/>
    <property type="evidence" value="ECO:0007669"/>
    <property type="project" value="TreeGrafter"/>
</dbReference>
<dbReference type="PANTHER" id="PTHR10048">
    <property type="entry name" value="PHOSPHATIDYLINOSITOL KINASE"/>
    <property type="match status" value="1"/>
</dbReference>
<name>A0A9Q0M6Z7_BLOTA</name>
<comment type="catalytic activity">
    <reaction evidence="7">
        <text>a 1,2-diacyl-sn-glycero-3-phospho-(1D-myo-inositol 4-phosphate) + ATP = a 1,2-diacyl-sn-glycero-3-phospho-(1D-myo-inositol-3,4-bisphosphate) + ADP + H(+)</text>
        <dbReference type="Rhea" id="RHEA:18373"/>
        <dbReference type="ChEBI" id="CHEBI:15378"/>
        <dbReference type="ChEBI" id="CHEBI:30616"/>
        <dbReference type="ChEBI" id="CHEBI:57658"/>
        <dbReference type="ChEBI" id="CHEBI:58178"/>
        <dbReference type="ChEBI" id="CHEBI:456216"/>
        <dbReference type="EC" id="2.7.1.154"/>
    </reaction>
    <physiologicalReaction direction="left-to-right" evidence="7">
        <dbReference type="Rhea" id="RHEA:18374"/>
    </physiologicalReaction>
</comment>
<keyword evidence="3" id="KW-0418">Kinase</keyword>
<feature type="domain" description="PI3K/PI4K catalytic" evidence="12">
    <location>
        <begin position="1305"/>
        <end position="1607"/>
    </location>
</feature>
<feature type="region of interest" description="Disordered" evidence="9">
    <location>
        <begin position="1640"/>
        <end position="1671"/>
    </location>
</feature>
<dbReference type="InterPro" id="IPR000008">
    <property type="entry name" value="C2_dom"/>
</dbReference>
<evidence type="ECO:0000256" key="5">
    <source>
        <dbReference type="ARBA" id="ARBA00023098"/>
    </source>
</evidence>
<evidence type="ECO:0000259" key="15">
    <source>
        <dbReference type="PROSITE" id="PS51547"/>
    </source>
</evidence>
<dbReference type="GO" id="GO:0048015">
    <property type="term" value="P:phosphatidylinositol-mediated signaling"/>
    <property type="evidence" value="ECO:0007669"/>
    <property type="project" value="TreeGrafter"/>
</dbReference>
<dbReference type="SMART" id="SM00239">
    <property type="entry name" value="C2"/>
    <property type="match status" value="1"/>
</dbReference>
<dbReference type="PROSITE" id="PS50004">
    <property type="entry name" value="C2"/>
    <property type="match status" value="1"/>
</dbReference>
<dbReference type="OMA" id="YVVITYL"/>
<dbReference type="Gene3D" id="3.30.1520.10">
    <property type="entry name" value="Phox-like domain"/>
    <property type="match status" value="1"/>
</dbReference>
<dbReference type="InterPro" id="IPR042236">
    <property type="entry name" value="PI3K_accessory_sf"/>
</dbReference>
<dbReference type="GO" id="GO:0005737">
    <property type="term" value="C:cytoplasm"/>
    <property type="evidence" value="ECO:0007669"/>
    <property type="project" value="TreeGrafter"/>
</dbReference>